<evidence type="ECO:0000313" key="1">
    <source>
        <dbReference type="EMBL" id="MDT9610671.1"/>
    </source>
</evidence>
<evidence type="ECO:0000313" key="2">
    <source>
        <dbReference type="Proteomes" id="UP001253287"/>
    </source>
</evidence>
<dbReference type="InterPro" id="IPR036388">
    <property type="entry name" value="WH-like_DNA-bd_sf"/>
</dbReference>
<dbReference type="SUPFAM" id="SSF46785">
    <property type="entry name" value="Winged helix' DNA-binding domain"/>
    <property type="match status" value="1"/>
</dbReference>
<comment type="caution">
    <text evidence="1">The sequence shown here is derived from an EMBL/GenBank/DDBJ whole genome shotgun (WGS) entry which is preliminary data.</text>
</comment>
<accession>A0AAW8WV41</accession>
<reference evidence="1" key="1">
    <citation type="submission" date="2023-08" db="EMBL/GenBank/DDBJ databases">
        <title>Lactobacillus from the Female Urinary Tract.</title>
        <authorList>
            <person name="Stegman N."/>
            <person name="Jackson B."/>
            <person name="Steiling M."/>
            <person name="Sedano C."/>
            <person name="Wolfe A."/>
            <person name="Putonti C."/>
        </authorList>
    </citation>
    <scope>NUCLEOTIDE SEQUENCE</scope>
    <source>
        <strain evidence="1">UMB5661</strain>
    </source>
</reference>
<name>A0AAW8WV41_9LACO</name>
<protein>
    <submittedName>
        <fullName evidence="1">Replication initiation protein</fullName>
    </submittedName>
</protein>
<organism evidence="1 2">
    <name type="scientific">Lactobacillus crispatus</name>
    <dbReference type="NCBI Taxonomy" id="47770"/>
    <lineage>
        <taxon>Bacteria</taxon>
        <taxon>Bacillati</taxon>
        <taxon>Bacillota</taxon>
        <taxon>Bacilli</taxon>
        <taxon>Lactobacillales</taxon>
        <taxon>Lactobacillaceae</taxon>
        <taxon>Lactobacillus</taxon>
    </lineage>
</organism>
<dbReference type="Proteomes" id="UP001253287">
    <property type="component" value="Unassembled WGS sequence"/>
</dbReference>
<dbReference type="EMBL" id="JAVTXN010000115">
    <property type="protein sequence ID" value="MDT9610671.1"/>
    <property type="molecule type" value="Genomic_DNA"/>
</dbReference>
<gene>
    <name evidence="1" type="ORF">RON39_11335</name>
</gene>
<dbReference type="Pfam" id="PF21205">
    <property type="entry name" value="Rep3_C"/>
    <property type="match status" value="1"/>
</dbReference>
<sequence length="169" mass="19417">MKNQKENNCLSLLNKLMSKKVAVRNTDGSTKEHQLFKNAAYNSNTGEVKIELDSGVKKVLFDDMPSPDITMKLNHRYSMPLAILLSEKKQEGIALYDRKKLCMFLHTPESYYNRNAYIMTKVLSPSIKELNEAGLFKNLKVESIRKNNNYKNSPVIGYKFTFTPVKESK</sequence>
<dbReference type="Gene3D" id="1.10.10.10">
    <property type="entry name" value="Winged helix-like DNA-binding domain superfamily/Winged helix DNA-binding domain"/>
    <property type="match status" value="1"/>
</dbReference>
<proteinExistence type="predicted"/>
<dbReference type="AlphaFoldDB" id="A0AAW8WV41"/>
<dbReference type="InterPro" id="IPR036390">
    <property type="entry name" value="WH_DNA-bd_sf"/>
</dbReference>
<dbReference type="RefSeq" id="WP_118992337.1">
    <property type="nucleotide sequence ID" value="NZ_CP083391.1"/>
</dbReference>